<dbReference type="EMBL" id="VNIA01000002">
    <property type="protein sequence ID" value="TYP98797.1"/>
    <property type="molecule type" value="Genomic_DNA"/>
</dbReference>
<organism evidence="1 2">
    <name type="scientific">Tenacibaculum adriaticum</name>
    <dbReference type="NCBI Taxonomy" id="413713"/>
    <lineage>
        <taxon>Bacteria</taxon>
        <taxon>Pseudomonadati</taxon>
        <taxon>Bacteroidota</taxon>
        <taxon>Flavobacteriia</taxon>
        <taxon>Flavobacteriales</taxon>
        <taxon>Flavobacteriaceae</taxon>
        <taxon>Tenacibaculum</taxon>
    </lineage>
</organism>
<dbReference type="Proteomes" id="UP000323136">
    <property type="component" value="Unassembled WGS sequence"/>
</dbReference>
<comment type="caution">
    <text evidence="1">The sequence shown here is derived from an EMBL/GenBank/DDBJ whole genome shotgun (WGS) entry which is preliminary data.</text>
</comment>
<gene>
    <name evidence="1" type="ORF">C7447_102112</name>
</gene>
<name>A0A5S5DSD2_9FLAO</name>
<keyword evidence="2" id="KW-1185">Reference proteome</keyword>
<evidence type="ECO:0000313" key="2">
    <source>
        <dbReference type="Proteomes" id="UP000323136"/>
    </source>
</evidence>
<dbReference type="GO" id="GO:0006629">
    <property type="term" value="P:lipid metabolic process"/>
    <property type="evidence" value="ECO:0007669"/>
    <property type="project" value="InterPro"/>
</dbReference>
<reference evidence="1 2" key="1">
    <citation type="submission" date="2019-07" db="EMBL/GenBank/DDBJ databases">
        <title>Genomic Encyclopedia of Type Strains, Phase IV (KMG-IV): sequencing the most valuable type-strain genomes for metagenomic binning, comparative biology and taxonomic classification.</title>
        <authorList>
            <person name="Goeker M."/>
        </authorList>
    </citation>
    <scope>NUCLEOTIDE SEQUENCE [LARGE SCALE GENOMIC DNA]</scope>
    <source>
        <strain evidence="1 2">DSM 18961</strain>
    </source>
</reference>
<dbReference type="AlphaFoldDB" id="A0A5S5DSD2"/>
<dbReference type="InterPro" id="IPR017946">
    <property type="entry name" value="PLC-like_Pdiesterase_TIM-brl"/>
</dbReference>
<sequence>MKFLKPFFFLLLISLFIQCEKNSDENDLNTDNIELESLDNLDNITANKGTGISVSDLNNLKYHQIVFKGSHNSYERNESIGEQLTRYVKSDGKTSENGNCMGVELDIWRHTSSFTPNGDISDNFWTVNHTSGLFGDKLSKYLNELKQWHDGSPDHYPIMVKLDIKSTGGGFQNFHDQIDTYLKRYLGENLIFKPNTLFTNPNVDLATNVSQYGWPSINEMRGKYIFVLTGNESWGETYAGINLRDSRLCFTMKEMPADREDVYPPNGGNKVFFNFHIYNSNKDKWTKSIPRFASKNYISRVYIANSQDNFDNSIGAKVSCISTDKVNNHGWAIVTDNHKFDKK</sequence>
<dbReference type="OrthoDB" id="195526at2"/>
<dbReference type="RefSeq" id="WP_148869611.1">
    <property type="nucleotide sequence ID" value="NZ_VNIA01000002.1"/>
</dbReference>
<dbReference type="PROSITE" id="PS50007">
    <property type="entry name" value="PIPLC_X_DOMAIN"/>
    <property type="match status" value="1"/>
</dbReference>
<dbReference type="SUPFAM" id="SSF51695">
    <property type="entry name" value="PLC-like phosphodiesterases"/>
    <property type="match status" value="1"/>
</dbReference>
<protein>
    <submittedName>
        <fullName evidence="1">Calcium-dependent phosphoinositide phospholipase C</fullName>
    </submittedName>
</protein>
<dbReference type="GO" id="GO:0008081">
    <property type="term" value="F:phosphoric diester hydrolase activity"/>
    <property type="evidence" value="ECO:0007669"/>
    <property type="project" value="InterPro"/>
</dbReference>
<dbReference type="Pfam" id="PF16670">
    <property type="entry name" value="PI-PLC-C1"/>
    <property type="match status" value="1"/>
</dbReference>
<proteinExistence type="predicted"/>
<dbReference type="InterPro" id="IPR032075">
    <property type="entry name" value="PI-PLC-C1"/>
</dbReference>
<evidence type="ECO:0000313" key="1">
    <source>
        <dbReference type="EMBL" id="TYP98797.1"/>
    </source>
</evidence>
<accession>A0A5S5DSD2</accession>
<dbReference type="Gene3D" id="3.20.20.190">
    <property type="entry name" value="Phosphatidylinositol (PI) phosphodiesterase"/>
    <property type="match status" value="1"/>
</dbReference>